<reference evidence="1 2" key="1">
    <citation type="submission" date="2019-01" db="EMBL/GenBank/DDBJ databases">
        <title>Genome sequence of the Antarctic species Gelidibacter gilvus ACAM 158(T).</title>
        <authorList>
            <person name="Bowman J.P."/>
        </authorList>
    </citation>
    <scope>NUCLEOTIDE SEQUENCE [LARGE SCALE GENOMIC DNA]</scope>
    <source>
        <strain evidence="1 2">IC158</strain>
    </source>
</reference>
<dbReference type="EMBL" id="SDDZ01000006">
    <property type="protein sequence ID" value="RXJ49734.1"/>
    <property type="molecule type" value="Genomic_DNA"/>
</dbReference>
<dbReference type="Proteomes" id="UP000289792">
    <property type="component" value="Unassembled WGS sequence"/>
</dbReference>
<accession>A0A4Q0XER1</accession>
<protein>
    <submittedName>
        <fullName evidence="1">Uncharacterized protein</fullName>
    </submittedName>
</protein>
<name>A0A4Q0XER1_9FLAO</name>
<dbReference type="AlphaFoldDB" id="A0A4Q0XER1"/>
<keyword evidence="2" id="KW-1185">Reference proteome</keyword>
<comment type="caution">
    <text evidence="1">The sequence shown here is derived from an EMBL/GenBank/DDBJ whole genome shotgun (WGS) entry which is preliminary data.</text>
</comment>
<evidence type="ECO:0000313" key="1">
    <source>
        <dbReference type="EMBL" id="RXJ49734.1"/>
    </source>
</evidence>
<evidence type="ECO:0000313" key="2">
    <source>
        <dbReference type="Proteomes" id="UP000289792"/>
    </source>
</evidence>
<gene>
    <name evidence="1" type="ORF">ESZ48_12090</name>
</gene>
<dbReference type="InterPro" id="IPR053810">
    <property type="entry name" value="DUF6952"/>
</dbReference>
<dbReference type="Pfam" id="PF22264">
    <property type="entry name" value="DUF6952"/>
    <property type="match status" value="1"/>
</dbReference>
<organism evidence="1 2">
    <name type="scientific">Gelidibacter gilvus</name>
    <dbReference type="NCBI Taxonomy" id="59602"/>
    <lineage>
        <taxon>Bacteria</taxon>
        <taxon>Pseudomonadati</taxon>
        <taxon>Bacteroidota</taxon>
        <taxon>Flavobacteriia</taxon>
        <taxon>Flavobacteriales</taxon>
        <taxon>Flavobacteriaceae</taxon>
        <taxon>Gelidibacter</taxon>
    </lineage>
</organism>
<dbReference type="RefSeq" id="WP_129017744.1">
    <property type="nucleotide sequence ID" value="NZ_SDDZ01000006.1"/>
</dbReference>
<dbReference type="OrthoDB" id="1149088at2"/>
<proteinExistence type="predicted"/>
<sequence length="85" mass="9708">MKLPVIRHLTQFIEDNDEDFVIETIETLENLTEVPSLKDEELDVIGELLSNMYGALEVHKMIKEGTPNKEALNKFMSRVMGSIDT</sequence>